<protein>
    <recommendedName>
        <fullName evidence="5">Conjugal transfer protein TrbJ</fullName>
    </recommendedName>
</protein>
<proteinExistence type="predicted"/>
<dbReference type="Proteomes" id="UP000489190">
    <property type="component" value="Unassembled WGS sequence"/>
</dbReference>
<evidence type="ECO:0000313" key="3">
    <source>
        <dbReference type="EMBL" id="MQT92950.1"/>
    </source>
</evidence>
<evidence type="ECO:0000313" key="4">
    <source>
        <dbReference type="Proteomes" id="UP000489190"/>
    </source>
</evidence>
<sequence>MFSNNSILAAKVFALSAAVSLVVCQPVSAGIPVVDGMNLGQTTVTAINQVKQVAQQVKQYETQLREYTTQLQQYENMIQNTAAPGAYIWSEVNRLFAFKGVEKI</sequence>
<dbReference type="RefSeq" id="WP_153331093.1">
    <property type="nucleotide sequence ID" value="NZ_WIWI01000263.1"/>
</dbReference>
<evidence type="ECO:0000256" key="2">
    <source>
        <dbReference type="SAM" id="SignalP"/>
    </source>
</evidence>
<feature type="chain" id="PRO_5031133614" description="Conjugal transfer protein TrbJ" evidence="2">
    <location>
        <begin position="30"/>
        <end position="104"/>
    </location>
</feature>
<evidence type="ECO:0008006" key="5">
    <source>
        <dbReference type="Google" id="ProtNLM"/>
    </source>
</evidence>
<feature type="coiled-coil region" evidence="1">
    <location>
        <begin position="50"/>
        <end position="77"/>
    </location>
</feature>
<comment type="caution">
    <text evidence="3">The sequence shown here is derived from an EMBL/GenBank/DDBJ whole genome shotgun (WGS) entry which is preliminary data.</text>
</comment>
<keyword evidence="2" id="KW-0732">Signal</keyword>
<dbReference type="EMBL" id="WIWI01000263">
    <property type="protein sequence ID" value="MQT92950.1"/>
    <property type="molecule type" value="Genomic_DNA"/>
</dbReference>
<dbReference type="SUPFAM" id="SSF101082">
    <property type="entry name" value="Typo IV secretion system protein TraC"/>
    <property type="match status" value="1"/>
</dbReference>
<organism evidence="3 4">
    <name type="scientific">Pseudomonas helleri</name>
    <dbReference type="NCBI Taxonomy" id="1608996"/>
    <lineage>
        <taxon>Bacteria</taxon>
        <taxon>Pseudomonadati</taxon>
        <taxon>Pseudomonadota</taxon>
        <taxon>Gammaproteobacteria</taxon>
        <taxon>Pseudomonadales</taxon>
        <taxon>Pseudomonadaceae</taxon>
        <taxon>Pseudomonas</taxon>
    </lineage>
</organism>
<name>A0A7X1XJY1_9PSED</name>
<keyword evidence="1" id="KW-0175">Coiled coil</keyword>
<evidence type="ECO:0000256" key="1">
    <source>
        <dbReference type="SAM" id="Coils"/>
    </source>
</evidence>
<dbReference type="AlphaFoldDB" id="A0A7X1XJY1"/>
<feature type="signal peptide" evidence="2">
    <location>
        <begin position="1"/>
        <end position="29"/>
    </location>
</feature>
<reference evidence="3 4" key="1">
    <citation type="submission" date="2019-10" db="EMBL/GenBank/DDBJ databases">
        <title>Evaluation of single-gene subtyping targets for Pseudomonas.</title>
        <authorList>
            <person name="Reichler S.J."/>
            <person name="Orsi R.H."/>
            <person name="Wiedmann M."/>
            <person name="Martin N.H."/>
            <person name="Murphy S.I."/>
        </authorList>
    </citation>
    <scope>NUCLEOTIDE SEQUENCE [LARGE SCALE GENOMIC DNA]</scope>
    <source>
        <strain evidence="3 4">FSL R10-3254</strain>
    </source>
</reference>
<gene>
    <name evidence="3" type="ORF">GHO39_28245</name>
</gene>
<accession>A0A7X1XJY1</accession>